<dbReference type="CDD" id="cd05387">
    <property type="entry name" value="BY-kinase"/>
    <property type="match status" value="1"/>
</dbReference>
<dbReference type="InterPro" id="IPR027417">
    <property type="entry name" value="P-loop_NTPase"/>
</dbReference>
<dbReference type="AlphaFoldDB" id="E8M6V0"/>
<dbReference type="RefSeq" id="WP_008076872.1">
    <property type="nucleotide sequence ID" value="NZ_AEVT01000060.1"/>
</dbReference>
<accession>E8M6V0</accession>
<gene>
    <name evidence="6" type="ORF">VISI1226_13521</name>
</gene>
<dbReference type="eggNOG" id="COG0489">
    <property type="taxonomic scope" value="Bacteria"/>
</dbReference>
<reference evidence="6 7" key="1">
    <citation type="journal article" date="2012" name="Int. J. Syst. Evol. Microbiol.">
        <title>Vibrio caribbeanicus sp. nov., isolated from the marine sponge Scleritoderma cyanea.</title>
        <authorList>
            <person name="Hoffmann M."/>
            <person name="Monday S.R."/>
            <person name="Allard M.W."/>
            <person name="Strain E.A."/>
            <person name="Whittaker P."/>
            <person name="Naum M."/>
            <person name="McCarthy P.J."/>
            <person name="Lopez J.V."/>
            <person name="Fischer M."/>
            <person name="Brown E.W."/>
        </authorList>
    </citation>
    <scope>NUCLEOTIDE SEQUENCE [LARGE SCALE GENOMIC DNA]</scope>
    <source>
        <strain evidence="7">DSMZ 21326</strain>
    </source>
</reference>
<evidence type="ECO:0000259" key="5">
    <source>
        <dbReference type="Pfam" id="PF13807"/>
    </source>
</evidence>
<keyword evidence="1" id="KW-0547">Nucleotide-binding</keyword>
<keyword evidence="3" id="KW-0175">Coiled coil</keyword>
<keyword evidence="4" id="KW-0472">Membrane</keyword>
<dbReference type="GO" id="GO:0004713">
    <property type="term" value="F:protein tyrosine kinase activity"/>
    <property type="evidence" value="ECO:0007669"/>
    <property type="project" value="TreeGrafter"/>
</dbReference>
<dbReference type="PANTHER" id="PTHR32309">
    <property type="entry name" value="TYROSINE-PROTEIN KINASE"/>
    <property type="match status" value="1"/>
</dbReference>
<dbReference type="OrthoDB" id="9775724at2"/>
<dbReference type="PANTHER" id="PTHR32309:SF13">
    <property type="entry name" value="FERRIC ENTEROBACTIN TRANSPORT PROTEIN FEPE"/>
    <property type="match status" value="1"/>
</dbReference>
<feature type="transmembrane region" description="Helical" evidence="4">
    <location>
        <begin position="427"/>
        <end position="446"/>
    </location>
</feature>
<dbReference type="Gene3D" id="3.40.50.300">
    <property type="entry name" value="P-loop containing nucleotide triphosphate hydrolases"/>
    <property type="match status" value="1"/>
</dbReference>
<evidence type="ECO:0000313" key="7">
    <source>
        <dbReference type="Proteomes" id="UP000006228"/>
    </source>
</evidence>
<dbReference type="InterPro" id="IPR050445">
    <property type="entry name" value="Bact_polysacc_biosynth/exp"/>
</dbReference>
<evidence type="ECO:0000256" key="1">
    <source>
        <dbReference type="ARBA" id="ARBA00022741"/>
    </source>
</evidence>
<proteinExistence type="predicted"/>
<keyword evidence="4" id="KW-0812">Transmembrane</keyword>
<name>E8M6V0_PHOS4</name>
<evidence type="ECO:0000313" key="6">
    <source>
        <dbReference type="EMBL" id="EGA70254.1"/>
    </source>
</evidence>
<comment type="caution">
    <text evidence="6">The sequence shown here is derived from an EMBL/GenBank/DDBJ whole genome shotgun (WGS) entry which is preliminary data.</text>
</comment>
<evidence type="ECO:0000256" key="2">
    <source>
        <dbReference type="ARBA" id="ARBA00022840"/>
    </source>
</evidence>
<dbReference type="InterPro" id="IPR032807">
    <property type="entry name" value="GNVR"/>
</dbReference>
<evidence type="ECO:0000256" key="4">
    <source>
        <dbReference type="SAM" id="Phobius"/>
    </source>
</evidence>
<organism evidence="6 7">
    <name type="scientific">Vibrio sinaloensis DSM 21326</name>
    <dbReference type="NCBI Taxonomy" id="945550"/>
    <lineage>
        <taxon>Bacteria</taxon>
        <taxon>Pseudomonadati</taxon>
        <taxon>Pseudomonadota</taxon>
        <taxon>Gammaproteobacteria</taxon>
        <taxon>Vibrionales</taxon>
        <taxon>Vibrionaceae</taxon>
        <taxon>Vibrio</taxon>
        <taxon>Vibrio oreintalis group</taxon>
    </lineage>
</organism>
<keyword evidence="2" id="KW-0067">ATP-binding</keyword>
<dbReference type="eggNOG" id="COG3206">
    <property type="taxonomic scope" value="Bacteria"/>
</dbReference>
<dbReference type="GO" id="GO:0005886">
    <property type="term" value="C:plasma membrane"/>
    <property type="evidence" value="ECO:0007669"/>
    <property type="project" value="TreeGrafter"/>
</dbReference>
<sequence>MTVGMIKQGEQVESSIDFAPLLKGFKKHALKVMLFSAIVTGASAPLIMSMDSQYVSTSAVLLKAQADNATPFEQVEGFDSTRDQYYDTQFNLMQARVVLEKAIEQLELDENAEYNGDELLENGNWELSPRERLDNTVKYLRKHLTFTAVRSTQLVYVSFESPDPKEAARVANAVAQAFIDHSVAQKVKKTELAQDWNEAQMDEIRKQVDEKKAQIQKFLKEEGLLTFRGIDGFETEQLSITTSKLADAKERRLDAQAKYEVVMRNMNSSLEDVASVPEISNHPQLQDLRNSLVQAKRKLSNLQNKYGPKHNAIIEAKAEIEAVESQTKVLLDELSSGLKKQYQSYLSKENRYKALLNQQKAEFRGLVGKRDQYDTMELDLQKTEDLYQQLYLRSKEQELTAQYREPDALIYDPAVPAERPQKPNKKLLVAMVGVLSFILAVLFVIIRTATNQRVESLRQLSSKLGLAPLADMPVFDKGAERSSLVRGITRNHTAMETVHGLNSAIELSAPNASVIGVVSTCKQEGASFIAQLMAHGFASHHRTLLIDLDYRSESPLSKQEEFLAQPSKEHKGFAEWISEKGDIANYVMAMKQGGSFMPRGLSNQSPLVLLARPEAKNAMESLAQGYDRVIVNLPNLNENKEAQVIAKMLEGVVVVMTANRRSVNAVRQDIAKLDYEAINVLGGVLNSVSSDELKGEESLRFVAQGSVSALDSASA</sequence>
<dbReference type="SUPFAM" id="SSF52540">
    <property type="entry name" value="P-loop containing nucleoside triphosphate hydrolases"/>
    <property type="match status" value="1"/>
</dbReference>
<dbReference type="EMBL" id="AEVT01000060">
    <property type="protein sequence ID" value="EGA70254.1"/>
    <property type="molecule type" value="Genomic_DNA"/>
</dbReference>
<evidence type="ECO:0000256" key="3">
    <source>
        <dbReference type="SAM" id="Coils"/>
    </source>
</evidence>
<dbReference type="InterPro" id="IPR005702">
    <property type="entry name" value="Wzc-like_C"/>
</dbReference>
<feature type="coiled-coil region" evidence="3">
    <location>
        <begin position="245"/>
        <end position="333"/>
    </location>
</feature>
<keyword evidence="4" id="KW-1133">Transmembrane helix</keyword>
<feature type="domain" description="Tyrosine-protein kinase G-rich" evidence="5">
    <location>
        <begin position="377"/>
        <end position="449"/>
    </location>
</feature>
<dbReference type="Pfam" id="PF13807">
    <property type="entry name" value="GNVR"/>
    <property type="match status" value="1"/>
</dbReference>
<protein>
    <submittedName>
        <fullName evidence="6">Exopolysaccharide biosynthesis protein</fullName>
    </submittedName>
</protein>
<dbReference type="Proteomes" id="UP000006228">
    <property type="component" value="Unassembled WGS sequence"/>
</dbReference>